<dbReference type="AlphaFoldDB" id="A0A917UB76"/>
<sequence>MEVHAFAGTVTETTIVVGEGQAVAELPNMDLGPTAAAVLHLLLGGAAGRPNLMTTQRDADPTGTDGRSGDNATPVS</sequence>
<feature type="region of interest" description="Disordered" evidence="1">
    <location>
        <begin position="49"/>
        <end position="76"/>
    </location>
</feature>
<accession>A0A917UB76</accession>
<name>A0A917UB76_9ACTN</name>
<reference evidence="2" key="1">
    <citation type="journal article" date="2014" name="Int. J. Syst. Evol. Microbiol.">
        <title>Complete genome sequence of Corynebacterium casei LMG S-19264T (=DSM 44701T), isolated from a smear-ripened cheese.</title>
        <authorList>
            <consortium name="US DOE Joint Genome Institute (JGI-PGF)"/>
            <person name="Walter F."/>
            <person name="Albersmeier A."/>
            <person name="Kalinowski J."/>
            <person name="Ruckert C."/>
        </authorList>
    </citation>
    <scope>NUCLEOTIDE SEQUENCE</scope>
    <source>
        <strain evidence="2">CGMCC 4.7312</strain>
    </source>
</reference>
<evidence type="ECO:0000313" key="2">
    <source>
        <dbReference type="EMBL" id="GGM67896.1"/>
    </source>
</evidence>
<dbReference type="Proteomes" id="UP000608890">
    <property type="component" value="Unassembled WGS sequence"/>
</dbReference>
<evidence type="ECO:0000256" key="1">
    <source>
        <dbReference type="SAM" id="MobiDB-lite"/>
    </source>
</evidence>
<protein>
    <submittedName>
        <fullName evidence="2">Uncharacterized protein</fullName>
    </submittedName>
</protein>
<evidence type="ECO:0000313" key="3">
    <source>
        <dbReference type="Proteomes" id="UP000608890"/>
    </source>
</evidence>
<gene>
    <name evidence="2" type="ORF">GCM10011608_61380</name>
</gene>
<comment type="caution">
    <text evidence="2">The sequence shown here is derived from an EMBL/GenBank/DDBJ whole genome shotgun (WGS) entry which is preliminary data.</text>
</comment>
<organism evidence="2 3">
    <name type="scientific">Micromonospora sonchi</name>
    <dbReference type="NCBI Taxonomy" id="1763543"/>
    <lineage>
        <taxon>Bacteria</taxon>
        <taxon>Bacillati</taxon>
        <taxon>Actinomycetota</taxon>
        <taxon>Actinomycetes</taxon>
        <taxon>Micromonosporales</taxon>
        <taxon>Micromonosporaceae</taxon>
        <taxon>Micromonospora</taxon>
    </lineage>
</organism>
<reference evidence="2" key="2">
    <citation type="submission" date="2020-09" db="EMBL/GenBank/DDBJ databases">
        <authorList>
            <person name="Sun Q."/>
            <person name="Zhou Y."/>
        </authorList>
    </citation>
    <scope>NUCLEOTIDE SEQUENCE</scope>
    <source>
        <strain evidence="2">CGMCC 4.7312</strain>
    </source>
</reference>
<keyword evidence="3" id="KW-1185">Reference proteome</keyword>
<proteinExistence type="predicted"/>
<dbReference type="EMBL" id="BMNB01000063">
    <property type="protein sequence ID" value="GGM67896.1"/>
    <property type="molecule type" value="Genomic_DNA"/>
</dbReference>